<dbReference type="AlphaFoldDB" id="A0A2I0ASR1"/>
<protein>
    <submittedName>
        <fullName evidence="2">Putative carboxylesterase 17</fullName>
        <ecNumber evidence="2">3.-.-.-</ecNumber>
    </submittedName>
</protein>
<dbReference type="Gene3D" id="3.40.50.1820">
    <property type="entry name" value="alpha/beta hydrolase"/>
    <property type="match status" value="1"/>
</dbReference>
<dbReference type="OrthoDB" id="408631at2759"/>
<feature type="domain" description="Alpha/beta hydrolase fold-3" evidence="1">
    <location>
        <begin position="81"/>
        <end position="308"/>
    </location>
</feature>
<evidence type="ECO:0000313" key="3">
    <source>
        <dbReference type="Proteomes" id="UP000236161"/>
    </source>
</evidence>
<accession>A0A2I0ASR1</accession>
<proteinExistence type="predicted"/>
<dbReference type="EMBL" id="KZ451951">
    <property type="protein sequence ID" value="PKA58591.1"/>
    <property type="molecule type" value="Genomic_DNA"/>
</dbReference>
<dbReference type="InterPro" id="IPR013094">
    <property type="entry name" value="AB_hydrolase_3"/>
</dbReference>
<sequence length="338" mass="37197">MVAGAPVSSLQVVDEVSGWLRIFSDGSVDRSWTGPPGALPLMSSVAPHSIPLNGVSLLDLPGEPNLRIYLPAEPAPLLPILLHFHGGGFCISHFSWLMYYHFYARIAGDLPAVVVSVELPLAPERRLPAAIYASYSALLRLRSLAGDGDDLLRSRADFSRVFLIGDSSGGNLVHHLAAMAGEAEEKKPGFWSPLRLAGGIAIHPGFVRSRRSQSEGRLEWETPFLTLDMIDKFLELALPKGFGKDHPYTCPMGEAAPEMEKLRLPPMMVVVAERDLIKDTEMEYCTAMEAANKKVEVFYQREVGHSYYLNKFAVDGDPATARKTTELVVAIKDFVDRH</sequence>
<organism evidence="2 3">
    <name type="scientific">Apostasia shenzhenica</name>
    <dbReference type="NCBI Taxonomy" id="1088818"/>
    <lineage>
        <taxon>Eukaryota</taxon>
        <taxon>Viridiplantae</taxon>
        <taxon>Streptophyta</taxon>
        <taxon>Embryophyta</taxon>
        <taxon>Tracheophyta</taxon>
        <taxon>Spermatophyta</taxon>
        <taxon>Magnoliopsida</taxon>
        <taxon>Liliopsida</taxon>
        <taxon>Asparagales</taxon>
        <taxon>Orchidaceae</taxon>
        <taxon>Apostasioideae</taxon>
        <taxon>Apostasia</taxon>
    </lineage>
</organism>
<dbReference type="Pfam" id="PF07859">
    <property type="entry name" value="Abhydrolase_3"/>
    <property type="match status" value="1"/>
</dbReference>
<dbReference type="ESTHER" id="9aspa-a0a2i0asr1">
    <property type="family name" value="Plant_carboxylesterase"/>
</dbReference>
<dbReference type="EC" id="3.-.-.-" evidence="2"/>
<evidence type="ECO:0000313" key="2">
    <source>
        <dbReference type="EMBL" id="PKA58591.1"/>
    </source>
</evidence>
<dbReference type="InterPro" id="IPR029058">
    <property type="entry name" value="AB_hydrolase_fold"/>
</dbReference>
<dbReference type="PANTHER" id="PTHR23024:SF135">
    <property type="entry name" value="CELL DEATH ASSOCIATED PROTEIN"/>
    <property type="match status" value="1"/>
</dbReference>
<dbReference type="GO" id="GO:0016787">
    <property type="term" value="F:hydrolase activity"/>
    <property type="evidence" value="ECO:0007669"/>
    <property type="project" value="UniProtKB-KW"/>
</dbReference>
<dbReference type="InterPro" id="IPR050466">
    <property type="entry name" value="Carboxylest/Gibb_receptor"/>
</dbReference>
<evidence type="ECO:0000259" key="1">
    <source>
        <dbReference type="Pfam" id="PF07859"/>
    </source>
</evidence>
<dbReference type="PANTHER" id="PTHR23024">
    <property type="entry name" value="ARYLACETAMIDE DEACETYLASE"/>
    <property type="match status" value="1"/>
</dbReference>
<dbReference type="SUPFAM" id="SSF53474">
    <property type="entry name" value="alpha/beta-Hydrolases"/>
    <property type="match status" value="1"/>
</dbReference>
<dbReference type="STRING" id="1088818.A0A2I0ASR1"/>
<keyword evidence="3" id="KW-1185">Reference proteome</keyword>
<name>A0A2I0ASR1_9ASPA</name>
<gene>
    <name evidence="2" type="primary">CXE17</name>
    <name evidence="2" type="ORF">AXF42_Ash008878</name>
</gene>
<dbReference type="Proteomes" id="UP000236161">
    <property type="component" value="Unassembled WGS sequence"/>
</dbReference>
<keyword evidence="2" id="KW-0378">Hydrolase</keyword>
<reference evidence="2 3" key="1">
    <citation type="journal article" date="2017" name="Nature">
        <title>The Apostasia genome and the evolution of orchids.</title>
        <authorList>
            <person name="Zhang G.Q."/>
            <person name="Liu K.W."/>
            <person name="Li Z."/>
            <person name="Lohaus R."/>
            <person name="Hsiao Y.Y."/>
            <person name="Niu S.C."/>
            <person name="Wang J.Y."/>
            <person name="Lin Y.C."/>
            <person name="Xu Q."/>
            <person name="Chen L.J."/>
            <person name="Yoshida K."/>
            <person name="Fujiwara S."/>
            <person name="Wang Z.W."/>
            <person name="Zhang Y.Q."/>
            <person name="Mitsuda N."/>
            <person name="Wang M."/>
            <person name="Liu G.H."/>
            <person name="Pecoraro L."/>
            <person name="Huang H.X."/>
            <person name="Xiao X.J."/>
            <person name="Lin M."/>
            <person name="Wu X.Y."/>
            <person name="Wu W.L."/>
            <person name="Chen Y.Y."/>
            <person name="Chang S.B."/>
            <person name="Sakamoto S."/>
            <person name="Ohme-Takagi M."/>
            <person name="Yagi M."/>
            <person name="Zeng S.J."/>
            <person name="Shen C.Y."/>
            <person name="Yeh C.M."/>
            <person name="Luo Y.B."/>
            <person name="Tsai W.C."/>
            <person name="Van de Peer Y."/>
            <person name="Liu Z.J."/>
        </authorList>
    </citation>
    <scope>NUCLEOTIDE SEQUENCE [LARGE SCALE GENOMIC DNA]</scope>
    <source>
        <strain evidence="3">cv. Shenzhen</strain>
        <tissue evidence="2">Stem</tissue>
    </source>
</reference>